<feature type="region of interest" description="Disordered" evidence="11">
    <location>
        <begin position="53"/>
        <end position="76"/>
    </location>
</feature>
<keyword evidence="3" id="KW-0540">Nuclease</keyword>
<sequence length="1413" mass="159937">MDTKPIIFRFEGGHTKLLSELSIEDMFSLLKDPTALTHEQHVGIIAEIQGSWKAEHKKTNKKGEKEEEEEAKRKQPIARDHEVIPLKCPILRSCGRSDFLNFRAAYEEYARSGGRLPPEQCMHRSAQLEWALIETDAKKRTSILDALVKEHAASSFPILKQRIRYLVPKGKMDVDKLRTYLGAVGDELSLLPEPLRGRRKEISAFCVMVCEDREFKSAMLDVVRFSSSFCLHDLMKRSKEYFGYRAIVDSVETERTRGFRKGQSKGNSFHGGTQHASAPRGRGRGRGRRHHHDRSERNVSEKEVRAVKIASKGEDFCLSGFVKDGSSKVPVKALVDTGSQVNIIHPRLGRGRGRGRRHHHDRSERNVSEKEVRAVTIASKGEDFCLSGFVKDGSSKVPVKALVDTGSQVNIIHPRLDGFDEEHEQVMNVAFTAIDEDNTYSLETNFFAVVSDVVNTHDMILGVDWARSTGVVNTTLIPKRDKDEEVDPFSKVDELGDIPVDVSDEELLEEVAKVHIGKGKRQLSQLLKEYKDILSPVLPPEGSKLRKFKIETTSDMIIHRKARFLSPPKMKLVKEKIDNWLEAGIITESTSPWAAPIVLAPRRDGDKRLCTDFTELNAITKPLPFPLPPVRHLLSSLKGYSLFSTFDLRSGFHQVLLEESAKEKTAFITPTGHYEYKRLPFGLKNAPAHFQQEMSRLLGDLVPSVCFIYIDDLIVPANSIKEMETKLRRLFTRLREIRLRLKAKKCLIGMETIEYLGTEISKDTLRLAPSRLQGLKAKKCLIGMETIEYLGTEISKDTLRLAPSRLQGLKDLAIPKNRRGVKSVIGLFSYYRAYIDHFESKIDPLRKLTTGKFEWKQLHQEAFDNIRQELLDRPPLHQIDYTKDIILRTDASDVGLGGILLQKTKEGVEETIMFISKAFRGAETRWQTNEQECFAIKYCLEKYKESESEALECAHVPIRLQFASCRRSGKRSCGLSRVGFVRRVAINLETLIEKVKKAQEQLTDEEKKDCYEEDGMFLTLRGDKLLIPKSESTLKRWILSEHHNSVVGHGGRTATVDKILQTGVTWSGLYTDVRKLVAGCPVCIKLKAKPPKPSTTLSIHKSLPFRTIAVDTLGPFPVDVNGYAYIIVMIDCFTRLCELVPVKTTNSHEAALAIFNGWFARYGLPHTVVSDQGSQFCNYLSDHIYDTFGVKHHRIVTGHHSANGIVERLNKEITKHIQALIIEIGHREKWTELLPLVQNICINTSHSSTGTTAQKLVFGDFACKSVMKDWNKSRIESETEMPKEREEEMDYVESLTSNIDRGINIPQFLEGSYVLVRSTAKTDKLTPEFSGPYKVLSKISEKEYRVVNIASAGDDRTAHVDDMVDFEMDSSKDPQVEWVPRGTGQMVRYTRGQEHLAGCKALKEPKVAEGVYV</sequence>
<dbReference type="Gene3D" id="1.10.340.70">
    <property type="match status" value="1"/>
</dbReference>
<keyword evidence="15" id="KW-1185">Reference proteome</keyword>
<feature type="compositionally biased region" description="Basic residues" evidence="11">
    <location>
        <begin position="347"/>
        <end position="360"/>
    </location>
</feature>
<dbReference type="InterPro" id="IPR001969">
    <property type="entry name" value="Aspartic_peptidase_AS"/>
</dbReference>
<dbReference type="InterPro" id="IPR041577">
    <property type="entry name" value="RT_RNaseH_2"/>
</dbReference>
<dbReference type="InterPro" id="IPR001584">
    <property type="entry name" value="Integrase_cat-core"/>
</dbReference>
<dbReference type="InterPro" id="IPR012337">
    <property type="entry name" value="RNaseH-like_sf"/>
</dbReference>
<keyword evidence="9" id="KW-0511">Multifunctional enzyme</keyword>
<keyword evidence="10" id="KW-0175">Coiled coil</keyword>
<evidence type="ECO:0000256" key="3">
    <source>
        <dbReference type="ARBA" id="ARBA00022722"/>
    </source>
</evidence>
<protein>
    <recommendedName>
        <fullName evidence="16">Endonuclease</fullName>
    </recommendedName>
</protein>
<reference evidence="14" key="1">
    <citation type="submission" date="2022-03" db="EMBL/GenBank/DDBJ databases">
        <title>Draft genome sequence of Aduncisulcus paluster, a free-living microaerophilic Fornicata.</title>
        <authorList>
            <person name="Yuyama I."/>
            <person name="Kume K."/>
            <person name="Tamura T."/>
            <person name="Inagaki Y."/>
            <person name="Hashimoto T."/>
        </authorList>
    </citation>
    <scope>NUCLEOTIDE SEQUENCE</scope>
    <source>
        <strain evidence="14">NY0171</strain>
    </source>
</reference>
<evidence type="ECO:0008006" key="16">
    <source>
        <dbReference type="Google" id="ProtNLM"/>
    </source>
</evidence>
<evidence type="ECO:0000313" key="14">
    <source>
        <dbReference type="EMBL" id="GKT26100.1"/>
    </source>
</evidence>
<dbReference type="PANTHER" id="PTHR37984">
    <property type="entry name" value="PROTEIN CBG26694"/>
    <property type="match status" value="1"/>
</dbReference>
<feature type="domain" description="Reverse transcriptase" evidence="12">
    <location>
        <begin position="581"/>
        <end position="760"/>
    </location>
</feature>
<accession>A0ABQ5K275</accession>
<evidence type="ECO:0000259" key="13">
    <source>
        <dbReference type="PROSITE" id="PS50994"/>
    </source>
</evidence>
<evidence type="ECO:0000256" key="4">
    <source>
        <dbReference type="ARBA" id="ARBA00022759"/>
    </source>
</evidence>
<evidence type="ECO:0000256" key="5">
    <source>
        <dbReference type="ARBA" id="ARBA00022801"/>
    </source>
</evidence>
<dbReference type="EMBL" id="BQXS01012636">
    <property type="protein sequence ID" value="GKT26100.1"/>
    <property type="molecule type" value="Genomic_DNA"/>
</dbReference>
<feature type="compositionally biased region" description="Polar residues" evidence="11">
    <location>
        <begin position="264"/>
        <end position="276"/>
    </location>
</feature>
<dbReference type="InterPro" id="IPR000477">
    <property type="entry name" value="RT_dom"/>
</dbReference>
<evidence type="ECO:0000256" key="1">
    <source>
        <dbReference type="ARBA" id="ARBA00022679"/>
    </source>
</evidence>
<feature type="region of interest" description="Disordered" evidence="11">
    <location>
        <begin position="345"/>
        <end position="370"/>
    </location>
</feature>
<keyword evidence="7" id="KW-0229">DNA integration</keyword>
<evidence type="ECO:0000256" key="6">
    <source>
        <dbReference type="ARBA" id="ARBA00022842"/>
    </source>
</evidence>
<dbReference type="CDD" id="cd00303">
    <property type="entry name" value="retropepsin_like"/>
    <property type="match status" value="1"/>
</dbReference>
<feature type="compositionally biased region" description="Basic and acidic residues" evidence="11">
    <location>
        <begin position="361"/>
        <end position="370"/>
    </location>
</feature>
<evidence type="ECO:0000256" key="7">
    <source>
        <dbReference type="ARBA" id="ARBA00022908"/>
    </source>
</evidence>
<dbReference type="InterPro" id="IPR050951">
    <property type="entry name" value="Retrovirus_Pol_polyprotein"/>
</dbReference>
<dbReference type="InterPro" id="IPR036397">
    <property type="entry name" value="RNaseH_sf"/>
</dbReference>
<keyword evidence="1" id="KW-0808">Transferase</keyword>
<dbReference type="PROSITE" id="PS00141">
    <property type="entry name" value="ASP_PROTEASE"/>
    <property type="match status" value="2"/>
</dbReference>
<dbReference type="InterPro" id="IPR041588">
    <property type="entry name" value="Integrase_H2C2"/>
</dbReference>
<keyword evidence="2" id="KW-0548">Nucleotidyltransferase</keyword>
<feature type="region of interest" description="Disordered" evidence="11">
    <location>
        <begin position="255"/>
        <end position="304"/>
    </location>
</feature>
<dbReference type="Gene3D" id="3.10.10.10">
    <property type="entry name" value="HIV Type 1 Reverse Transcriptase, subunit A, domain 1"/>
    <property type="match status" value="1"/>
</dbReference>
<gene>
    <name evidence="14" type="ORF">ADUPG1_013239</name>
</gene>
<proteinExistence type="predicted"/>
<dbReference type="SUPFAM" id="SSF53098">
    <property type="entry name" value="Ribonuclease H-like"/>
    <property type="match status" value="1"/>
</dbReference>
<dbReference type="PROSITE" id="PS50994">
    <property type="entry name" value="INTEGRASE"/>
    <property type="match status" value="1"/>
</dbReference>
<comment type="caution">
    <text evidence="14">The sequence shown here is derived from an EMBL/GenBank/DDBJ whole genome shotgun (WGS) entry which is preliminary data.</text>
</comment>
<dbReference type="CDD" id="cd01647">
    <property type="entry name" value="RT_LTR"/>
    <property type="match status" value="1"/>
</dbReference>
<dbReference type="Proteomes" id="UP001057375">
    <property type="component" value="Unassembled WGS sequence"/>
</dbReference>
<dbReference type="SUPFAM" id="SSF56672">
    <property type="entry name" value="DNA/RNA polymerases"/>
    <property type="match status" value="2"/>
</dbReference>
<evidence type="ECO:0000256" key="10">
    <source>
        <dbReference type="SAM" id="Coils"/>
    </source>
</evidence>
<feature type="coiled-coil region" evidence="10">
    <location>
        <begin position="981"/>
        <end position="1008"/>
    </location>
</feature>
<keyword evidence="6" id="KW-0460">Magnesium</keyword>
<dbReference type="Gene3D" id="3.30.420.10">
    <property type="entry name" value="Ribonuclease H-like superfamily/Ribonuclease H"/>
    <property type="match status" value="1"/>
</dbReference>
<dbReference type="Gene3D" id="3.30.70.270">
    <property type="match status" value="2"/>
</dbReference>
<evidence type="ECO:0000256" key="9">
    <source>
        <dbReference type="ARBA" id="ARBA00023268"/>
    </source>
</evidence>
<keyword evidence="8" id="KW-0695">RNA-directed DNA polymerase</keyword>
<dbReference type="InterPro" id="IPR043502">
    <property type="entry name" value="DNA/RNA_pol_sf"/>
</dbReference>
<dbReference type="Pfam" id="PF17921">
    <property type="entry name" value="Integrase_H2C2"/>
    <property type="match status" value="1"/>
</dbReference>
<organism evidence="14 15">
    <name type="scientific">Aduncisulcus paluster</name>
    <dbReference type="NCBI Taxonomy" id="2918883"/>
    <lineage>
        <taxon>Eukaryota</taxon>
        <taxon>Metamonada</taxon>
        <taxon>Carpediemonas-like organisms</taxon>
        <taxon>Aduncisulcus</taxon>
    </lineage>
</organism>
<keyword evidence="4" id="KW-0255">Endonuclease</keyword>
<dbReference type="PROSITE" id="PS50878">
    <property type="entry name" value="RT_POL"/>
    <property type="match status" value="1"/>
</dbReference>
<keyword evidence="5" id="KW-0378">Hydrolase</keyword>
<dbReference type="InterPro" id="IPR043128">
    <property type="entry name" value="Rev_trsase/Diguanyl_cyclase"/>
</dbReference>
<feature type="domain" description="Integrase catalytic" evidence="13">
    <location>
        <begin position="1100"/>
        <end position="1261"/>
    </location>
</feature>
<evidence type="ECO:0000256" key="8">
    <source>
        <dbReference type="ARBA" id="ARBA00022918"/>
    </source>
</evidence>
<dbReference type="Pfam" id="PF00078">
    <property type="entry name" value="RVT_1"/>
    <property type="match status" value="1"/>
</dbReference>
<feature type="compositionally biased region" description="Basic and acidic residues" evidence="11">
    <location>
        <begin position="293"/>
        <end position="304"/>
    </location>
</feature>
<evidence type="ECO:0000259" key="12">
    <source>
        <dbReference type="PROSITE" id="PS50878"/>
    </source>
</evidence>
<dbReference type="Pfam" id="PF00665">
    <property type="entry name" value="rve"/>
    <property type="match status" value="1"/>
</dbReference>
<evidence type="ECO:0000313" key="15">
    <source>
        <dbReference type="Proteomes" id="UP001057375"/>
    </source>
</evidence>
<feature type="compositionally biased region" description="Basic and acidic residues" evidence="11">
    <location>
        <begin position="61"/>
        <end position="76"/>
    </location>
</feature>
<name>A0ABQ5K275_9EUKA</name>
<evidence type="ECO:0000256" key="11">
    <source>
        <dbReference type="SAM" id="MobiDB-lite"/>
    </source>
</evidence>
<dbReference type="PANTHER" id="PTHR37984:SF5">
    <property type="entry name" value="PROTEIN NYNRIN-LIKE"/>
    <property type="match status" value="1"/>
</dbReference>
<evidence type="ECO:0000256" key="2">
    <source>
        <dbReference type="ARBA" id="ARBA00022695"/>
    </source>
</evidence>
<dbReference type="Pfam" id="PF17919">
    <property type="entry name" value="RT_RNaseH_2"/>
    <property type="match status" value="1"/>
</dbReference>
<feature type="compositionally biased region" description="Basic residues" evidence="11">
    <location>
        <begin position="281"/>
        <end position="292"/>
    </location>
</feature>